<sequence>MAAMISSACLMGIDLALSQRLQLVMGLTPLQTGLFFLPLSLAAIIGSLLAGWLLPRIHRPLRLLLASLLLYSLGAAGFFFGYDAAVANQILCLLLLGGAVGATTTSVSNFIMLNAPPHRAGMAASLEETSYELGAALGITIMGSIMSAVYSESVGPSPQADIRDSLDRALLAAESLPPELAAAVVLTARSAFDHSFTAVMGTAMIVLLAAALGVYFSARVGCRRASRRRKASP</sequence>
<dbReference type="SUPFAM" id="SSF103473">
    <property type="entry name" value="MFS general substrate transporter"/>
    <property type="match status" value="1"/>
</dbReference>
<evidence type="ECO:0000256" key="7">
    <source>
        <dbReference type="SAM" id="Phobius"/>
    </source>
</evidence>
<keyword evidence="4 7" id="KW-0812">Transmembrane</keyword>
<protein>
    <submittedName>
        <fullName evidence="9">MFS transporter</fullName>
    </submittedName>
</protein>
<feature type="transmembrane region" description="Helical" evidence="7">
    <location>
        <begin position="61"/>
        <end position="80"/>
    </location>
</feature>
<evidence type="ECO:0000259" key="8">
    <source>
        <dbReference type="PROSITE" id="PS50850"/>
    </source>
</evidence>
<accession>A0AAU7Q4J8</accession>
<organism evidence="9">
    <name type="scientific">Acerihabitans sp. KWT182</name>
    <dbReference type="NCBI Taxonomy" id="3157919"/>
    <lineage>
        <taxon>Bacteria</taxon>
        <taxon>Pseudomonadati</taxon>
        <taxon>Pseudomonadota</taxon>
        <taxon>Gammaproteobacteria</taxon>
        <taxon>Enterobacterales</taxon>
        <taxon>Pectobacteriaceae</taxon>
        <taxon>Acerihabitans</taxon>
    </lineage>
</organism>
<dbReference type="GO" id="GO:0022857">
    <property type="term" value="F:transmembrane transporter activity"/>
    <property type="evidence" value="ECO:0007669"/>
    <property type="project" value="InterPro"/>
</dbReference>
<dbReference type="InterPro" id="IPR036259">
    <property type="entry name" value="MFS_trans_sf"/>
</dbReference>
<feature type="domain" description="Major facilitator superfamily (MFS) profile" evidence="8">
    <location>
        <begin position="1"/>
        <end position="221"/>
    </location>
</feature>
<dbReference type="PANTHER" id="PTHR42718">
    <property type="entry name" value="MAJOR FACILITATOR SUPERFAMILY MULTIDRUG TRANSPORTER MFSC"/>
    <property type="match status" value="1"/>
</dbReference>
<keyword evidence="5 7" id="KW-1133">Transmembrane helix</keyword>
<dbReference type="InterPro" id="IPR020846">
    <property type="entry name" value="MFS_dom"/>
</dbReference>
<feature type="transmembrane region" description="Helical" evidence="7">
    <location>
        <begin position="133"/>
        <end position="150"/>
    </location>
</feature>
<gene>
    <name evidence="9" type="ORF">ABK905_13835</name>
</gene>
<evidence type="ECO:0000256" key="3">
    <source>
        <dbReference type="ARBA" id="ARBA00022475"/>
    </source>
</evidence>
<evidence type="ECO:0000256" key="6">
    <source>
        <dbReference type="ARBA" id="ARBA00023136"/>
    </source>
</evidence>
<feature type="transmembrane region" description="Helical" evidence="7">
    <location>
        <begin position="86"/>
        <end position="112"/>
    </location>
</feature>
<dbReference type="PROSITE" id="PS50850">
    <property type="entry name" value="MFS"/>
    <property type="match status" value="1"/>
</dbReference>
<comment type="subcellular location">
    <subcellularLocation>
        <location evidence="1">Cell membrane</location>
        <topology evidence="1">Multi-pass membrane protein</topology>
    </subcellularLocation>
</comment>
<dbReference type="GO" id="GO:0005886">
    <property type="term" value="C:plasma membrane"/>
    <property type="evidence" value="ECO:0007669"/>
    <property type="project" value="UniProtKB-SubCell"/>
</dbReference>
<keyword evidence="2" id="KW-0813">Transport</keyword>
<dbReference type="Gene3D" id="1.20.1250.20">
    <property type="entry name" value="MFS general substrate transporter like domains"/>
    <property type="match status" value="1"/>
</dbReference>
<keyword evidence="6 7" id="KW-0472">Membrane</keyword>
<evidence type="ECO:0000256" key="1">
    <source>
        <dbReference type="ARBA" id="ARBA00004651"/>
    </source>
</evidence>
<dbReference type="PANTHER" id="PTHR42718:SF47">
    <property type="entry name" value="METHYL VIOLOGEN RESISTANCE PROTEIN SMVA"/>
    <property type="match status" value="1"/>
</dbReference>
<reference evidence="9" key="1">
    <citation type="submission" date="2024-06" db="EMBL/GenBank/DDBJ databases">
        <authorList>
            <person name="Coelho C."/>
            <person name="Bento M."/>
            <person name="Garcia E."/>
            <person name="Camelo A."/>
            <person name="Brandao I."/>
            <person name="Espirito Santo C."/>
            <person name="Trovao J."/>
            <person name="Verissimo A."/>
            <person name="Costa J."/>
            <person name="Tiago I."/>
        </authorList>
    </citation>
    <scope>NUCLEOTIDE SEQUENCE</scope>
    <source>
        <strain evidence="9">KWT182</strain>
    </source>
</reference>
<feature type="transmembrane region" description="Helical" evidence="7">
    <location>
        <begin position="34"/>
        <end position="54"/>
    </location>
</feature>
<dbReference type="EMBL" id="CP157947">
    <property type="protein sequence ID" value="XBS67980.1"/>
    <property type="molecule type" value="Genomic_DNA"/>
</dbReference>
<evidence type="ECO:0000256" key="4">
    <source>
        <dbReference type="ARBA" id="ARBA00022692"/>
    </source>
</evidence>
<keyword evidence="3" id="KW-1003">Cell membrane</keyword>
<dbReference type="InterPro" id="IPR011701">
    <property type="entry name" value="MFS"/>
</dbReference>
<name>A0AAU7Q4J8_9GAMM</name>
<dbReference type="AlphaFoldDB" id="A0AAU7Q4J8"/>
<evidence type="ECO:0000313" key="9">
    <source>
        <dbReference type="EMBL" id="XBS67980.1"/>
    </source>
</evidence>
<dbReference type="Pfam" id="PF07690">
    <property type="entry name" value="MFS_1"/>
    <property type="match status" value="1"/>
</dbReference>
<feature type="transmembrane region" description="Helical" evidence="7">
    <location>
        <begin position="196"/>
        <end position="218"/>
    </location>
</feature>
<evidence type="ECO:0000256" key="2">
    <source>
        <dbReference type="ARBA" id="ARBA00022448"/>
    </source>
</evidence>
<evidence type="ECO:0000256" key="5">
    <source>
        <dbReference type="ARBA" id="ARBA00022989"/>
    </source>
</evidence>
<proteinExistence type="predicted"/>